<dbReference type="WBParaSite" id="JU765_v2.g11959.t1">
    <property type="protein sequence ID" value="JU765_v2.g11959.t1"/>
    <property type="gene ID" value="JU765_v2.g11959"/>
</dbReference>
<organism evidence="1 2">
    <name type="scientific">Panagrolaimus sp. JU765</name>
    <dbReference type="NCBI Taxonomy" id="591449"/>
    <lineage>
        <taxon>Eukaryota</taxon>
        <taxon>Metazoa</taxon>
        <taxon>Ecdysozoa</taxon>
        <taxon>Nematoda</taxon>
        <taxon>Chromadorea</taxon>
        <taxon>Rhabditida</taxon>
        <taxon>Tylenchina</taxon>
        <taxon>Panagrolaimomorpha</taxon>
        <taxon>Panagrolaimoidea</taxon>
        <taxon>Panagrolaimidae</taxon>
        <taxon>Panagrolaimus</taxon>
    </lineage>
</organism>
<evidence type="ECO:0000313" key="2">
    <source>
        <dbReference type="WBParaSite" id="JU765_v2.g11959.t1"/>
    </source>
</evidence>
<dbReference type="Proteomes" id="UP000887576">
    <property type="component" value="Unplaced"/>
</dbReference>
<accession>A0AC34Q128</accession>
<name>A0AC34Q128_9BILA</name>
<proteinExistence type="predicted"/>
<evidence type="ECO:0000313" key="1">
    <source>
        <dbReference type="Proteomes" id="UP000887576"/>
    </source>
</evidence>
<sequence length="633" mass="71531">MADHPQQYFLKIAQSLHCYSSEKSLEMQNDVFQKEISEIVRCIQEHSEKNLTSAAKKLHAPTFLNAFAPIVDGQMVPNHPKISFSPKFGALFRDIDLLVGTVSYPAHHLFSNTDLEHGIDKEKRDKILRTLVRNLFDFHRKEIFDAILMEYTDWDNPKNHPKTIRNSLLSALSDVLFTAPLIDTLRMHSTDEVPKLSNTFFFVFSHETKAWTKEQPNSGVRGSLSLDHLPYIMGYPLSSRFKEDQLYFGFNNDDKNIARVMMHYVSNFVKSGDPSKPNQLSTQTTIEDRFHATAWPQFSQASREAYLEISDRPRVKNYYRNSFVGFWSSFIPQLNRGTRDGLVPEEHNFLPDHFNRQTFYGHVRPYSALHNDPFPPPPLPPTPIPKDVKKPSTTASPKSTPKPTLDPKELAEIELKYAKIHGEKYTSLLIMVVVIGIVLLVLNIFVSFAFYRMCKNNRREKKTPKYQSYAATGHLPSSDLNYIPNSPLSQQLLPPPPEPIFGSSLEHQAIRQKNSLTGSLTGSQKQSIAGINTSTMTKSFINYERSSHLPTSLHNGHVHHEIMGPRTSLAEQEPLLTSKNSTPAMMRPPGISPTCPRHGRAAQMMIAQNRTNSLGSAVTLGASGGPTLEEVQV</sequence>
<reference evidence="2" key="1">
    <citation type="submission" date="2022-11" db="UniProtKB">
        <authorList>
            <consortium name="WormBaseParasite"/>
        </authorList>
    </citation>
    <scope>IDENTIFICATION</scope>
</reference>
<protein>
    <submittedName>
        <fullName evidence="2">Carboxylesterase type B domain-containing protein</fullName>
    </submittedName>
</protein>